<dbReference type="InterPro" id="IPR017452">
    <property type="entry name" value="GPCR_Rhodpsn_7TM"/>
</dbReference>
<name>A0A8B6DCX0_MYTGA</name>
<dbReference type="PANTHER" id="PTHR24230">
    <property type="entry name" value="G-PROTEIN COUPLED RECEPTOR"/>
    <property type="match status" value="1"/>
</dbReference>
<evidence type="ECO:0000256" key="4">
    <source>
        <dbReference type="ARBA" id="ARBA00022989"/>
    </source>
</evidence>
<dbReference type="GO" id="GO:0005886">
    <property type="term" value="C:plasma membrane"/>
    <property type="evidence" value="ECO:0007669"/>
    <property type="project" value="UniProtKB-SubCell"/>
</dbReference>
<dbReference type="InterPro" id="IPR000276">
    <property type="entry name" value="GPCR_Rhodpsn"/>
</dbReference>
<dbReference type="Pfam" id="PF00001">
    <property type="entry name" value="7tm_1"/>
    <property type="match status" value="1"/>
</dbReference>
<keyword evidence="3 9" id="KW-0812">Transmembrane</keyword>
<feature type="transmembrane region" description="Helical" evidence="9">
    <location>
        <begin position="53"/>
        <end position="80"/>
    </location>
</feature>
<gene>
    <name evidence="11" type="ORF">MGAL_10B023952</name>
</gene>
<feature type="transmembrane region" description="Helical" evidence="9">
    <location>
        <begin position="92"/>
        <end position="116"/>
    </location>
</feature>
<dbReference type="GO" id="GO:0007218">
    <property type="term" value="P:neuropeptide signaling pathway"/>
    <property type="evidence" value="ECO:0007669"/>
    <property type="project" value="TreeGrafter"/>
</dbReference>
<dbReference type="OrthoDB" id="5980579at2759"/>
<dbReference type="GO" id="GO:0008528">
    <property type="term" value="F:G protein-coupled peptide receptor activity"/>
    <property type="evidence" value="ECO:0007669"/>
    <property type="project" value="TreeGrafter"/>
</dbReference>
<keyword evidence="12" id="KW-1185">Reference proteome</keyword>
<dbReference type="PROSITE" id="PS50262">
    <property type="entry name" value="G_PROTEIN_RECEP_F1_2"/>
    <property type="match status" value="1"/>
</dbReference>
<keyword evidence="2" id="KW-1003">Cell membrane</keyword>
<dbReference type="Gene3D" id="1.20.1070.10">
    <property type="entry name" value="Rhodopsin 7-helix transmembrane proteins"/>
    <property type="match status" value="1"/>
</dbReference>
<reference evidence="11" key="1">
    <citation type="submission" date="2018-11" db="EMBL/GenBank/DDBJ databases">
        <authorList>
            <person name="Alioto T."/>
            <person name="Alioto T."/>
        </authorList>
    </citation>
    <scope>NUCLEOTIDE SEQUENCE</scope>
</reference>
<protein>
    <recommendedName>
        <fullName evidence="10">G-protein coupled receptors family 1 profile domain-containing protein</fullName>
    </recommendedName>
</protein>
<evidence type="ECO:0000259" key="10">
    <source>
        <dbReference type="PROSITE" id="PS50262"/>
    </source>
</evidence>
<proteinExistence type="predicted"/>
<dbReference type="CDD" id="cd00637">
    <property type="entry name" value="7tm_classA_rhodopsin-like"/>
    <property type="match status" value="1"/>
</dbReference>
<dbReference type="Proteomes" id="UP000596742">
    <property type="component" value="Unassembled WGS sequence"/>
</dbReference>
<comment type="caution">
    <text evidence="11">The sequence shown here is derived from an EMBL/GenBank/DDBJ whole genome shotgun (WGS) entry which is preliminary data.</text>
</comment>
<evidence type="ECO:0000256" key="8">
    <source>
        <dbReference type="ARBA" id="ARBA00023224"/>
    </source>
</evidence>
<evidence type="ECO:0000256" key="9">
    <source>
        <dbReference type="SAM" id="Phobius"/>
    </source>
</evidence>
<dbReference type="AlphaFoldDB" id="A0A8B6DCX0"/>
<sequence length="177" mass="20342">MSITRKSNHYRKYMIAVPLLLSVTINIPLLFWTRVFRFCGKKICTPDLRNIRQIALLLNATFTLLIPSAFLIFCYTMIVVRLCKRGTNVQYLTSAHSAFISCWLPSILAGLLNLYGHFEYGGWFDILIALAPLNSMLNPVIFFAFNHATFTSSSRLPLQRNTQELNTFSTKPIHYQE</sequence>
<evidence type="ECO:0000256" key="5">
    <source>
        <dbReference type="ARBA" id="ARBA00023040"/>
    </source>
</evidence>
<evidence type="ECO:0000256" key="1">
    <source>
        <dbReference type="ARBA" id="ARBA00004651"/>
    </source>
</evidence>
<dbReference type="SUPFAM" id="SSF81321">
    <property type="entry name" value="Family A G protein-coupled receptor-like"/>
    <property type="match status" value="1"/>
</dbReference>
<accession>A0A8B6DCX0</accession>
<evidence type="ECO:0000256" key="3">
    <source>
        <dbReference type="ARBA" id="ARBA00022692"/>
    </source>
</evidence>
<feature type="transmembrane region" description="Helical" evidence="9">
    <location>
        <begin position="12"/>
        <end position="33"/>
    </location>
</feature>
<organism evidence="11 12">
    <name type="scientific">Mytilus galloprovincialis</name>
    <name type="common">Mediterranean mussel</name>
    <dbReference type="NCBI Taxonomy" id="29158"/>
    <lineage>
        <taxon>Eukaryota</taxon>
        <taxon>Metazoa</taxon>
        <taxon>Spiralia</taxon>
        <taxon>Lophotrochozoa</taxon>
        <taxon>Mollusca</taxon>
        <taxon>Bivalvia</taxon>
        <taxon>Autobranchia</taxon>
        <taxon>Pteriomorphia</taxon>
        <taxon>Mytilida</taxon>
        <taxon>Mytiloidea</taxon>
        <taxon>Mytilidae</taxon>
        <taxon>Mytilinae</taxon>
        <taxon>Mytilus</taxon>
    </lineage>
</organism>
<comment type="subcellular location">
    <subcellularLocation>
        <location evidence="1">Cell membrane</location>
        <topology evidence="1">Multi-pass membrane protein</topology>
    </subcellularLocation>
</comment>
<keyword evidence="7" id="KW-0675">Receptor</keyword>
<dbReference type="EMBL" id="UYJE01003159">
    <property type="protein sequence ID" value="VDI16977.1"/>
    <property type="molecule type" value="Genomic_DNA"/>
</dbReference>
<keyword evidence="8" id="KW-0807">Transducer</keyword>
<keyword evidence="6 9" id="KW-0472">Membrane</keyword>
<evidence type="ECO:0000256" key="2">
    <source>
        <dbReference type="ARBA" id="ARBA00022475"/>
    </source>
</evidence>
<keyword evidence="4 9" id="KW-1133">Transmembrane helix</keyword>
<keyword evidence="5" id="KW-0297">G-protein coupled receptor</keyword>
<dbReference type="PRINTS" id="PR00237">
    <property type="entry name" value="GPCRRHODOPSN"/>
</dbReference>
<feature type="domain" description="G-protein coupled receptors family 1 profile" evidence="10">
    <location>
        <begin position="1"/>
        <end position="142"/>
    </location>
</feature>
<evidence type="ECO:0000256" key="6">
    <source>
        <dbReference type="ARBA" id="ARBA00023136"/>
    </source>
</evidence>
<feature type="transmembrane region" description="Helical" evidence="9">
    <location>
        <begin position="122"/>
        <end position="145"/>
    </location>
</feature>
<evidence type="ECO:0000256" key="7">
    <source>
        <dbReference type="ARBA" id="ARBA00023170"/>
    </source>
</evidence>
<evidence type="ECO:0000313" key="12">
    <source>
        <dbReference type="Proteomes" id="UP000596742"/>
    </source>
</evidence>
<evidence type="ECO:0000313" key="11">
    <source>
        <dbReference type="EMBL" id="VDI16977.1"/>
    </source>
</evidence>